<dbReference type="SMART" id="SM00487">
    <property type="entry name" value="DEXDc"/>
    <property type="match status" value="1"/>
</dbReference>
<dbReference type="Proteomes" id="UP000198881">
    <property type="component" value="Unassembled WGS sequence"/>
</dbReference>
<evidence type="ECO:0000256" key="5">
    <source>
        <dbReference type="ARBA" id="ARBA00022840"/>
    </source>
</evidence>
<dbReference type="InterPro" id="IPR014001">
    <property type="entry name" value="Helicase_ATP-bd"/>
</dbReference>
<keyword evidence="3" id="KW-0378">Hydrolase</keyword>
<proteinExistence type="predicted"/>
<evidence type="ECO:0000256" key="8">
    <source>
        <dbReference type="SAM" id="MobiDB-lite"/>
    </source>
</evidence>
<evidence type="ECO:0000259" key="9">
    <source>
        <dbReference type="PROSITE" id="PS51192"/>
    </source>
</evidence>
<evidence type="ECO:0000313" key="12">
    <source>
        <dbReference type="Proteomes" id="UP000198881"/>
    </source>
</evidence>
<name>A0A1I7MGN7_9MICC</name>
<evidence type="ECO:0000256" key="6">
    <source>
        <dbReference type="ARBA" id="ARBA00023125"/>
    </source>
</evidence>
<keyword evidence="7" id="KW-0234">DNA repair</keyword>
<dbReference type="InterPro" id="IPR011545">
    <property type="entry name" value="DEAD/DEAH_box_helicase_dom"/>
</dbReference>
<evidence type="ECO:0000256" key="4">
    <source>
        <dbReference type="ARBA" id="ARBA00022806"/>
    </source>
</evidence>
<dbReference type="GO" id="GO:0006281">
    <property type="term" value="P:DNA repair"/>
    <property type="evidence" value="ECO:0007669"/>
    <property type="project" value="UniProtKB-KW"/>
</dbReference>
<keyword evidence="4 11" id="KW-0347">Helicase</keyword>
<keyword evidence="1" id="KW-0547">Nucleotide-binding</keyword>
<keyword evidence="12" id="KW-1185">Reference proteome</keyword>
<dbReference type="AlphaFoldDB" id="A0A1I7MGN7"/>
<keyword evidence="6" id="KW-0238">DNA-binding</keyword>
<sequence length="757" mass="80641">MSDRTVPRGPASTEPLDQPLVRLLGDRTAQRLEREFGMSTVRDLLEHFPRRWIERGELTPIAALPVGEQVTVVARVISVSRRQMRSRRGFLVDVTVTDDHPGRPVSLAMAFFNSHDALRRLSAGTRAMFHGKTAMYRGQLTLNNPDFTVLDEDSAPSTQDLGPVPVYPATGKVPSWVVRSSVETALGAVNWSAITDPVPPELLAEAAPDGGEPLPPLSEAYRQVHRPSSIGQARRALQRFAVQEALILQASLGLRRAASADATSRPWPDRPDGLRQALDDRLPFDLTPGQRRAGERIAADLSAGHPMSRLLQGEVGSGKTLVALRAMLQVVDGGGQAALVAPTEVLAQQHHRSLLQALGPLAEGGTLSAPDGPSTTVVLLTGSMSTAQRRTALLAIASGQAGIVVGTHALFADHVQFAELGLAVVDEQHRFGVDQREALRQANPGIHLLVMSATPIPRSVAMTVFGDLDLTVLEGLPSGRQPVATHVARMSHGPRVIARVWEVIAEQVAAGHQAFVVCPKIDPTDTLEDHAEPSAPADPELSGDGGGLEDRRHDASVEDMVPRLQGLPVLQGVSVAGLHGRMSPADQDEVMGGFVRGDLDVLVATTVVEVGVDVPNATVMAVLDADAFGLSTLHQLRGRVGRGGAASVCLLATRRPDGHPALERLEVLAGTQDGLEIARADLHQRGEGDITGAAQHGGSRLKVISVLRHAAVIELCADWVAVRLEQDGGLDGHTALLTAVRRWEQGHAEAADYLERG</sequence>
<dbReference type="GO" id="GO:0003678">
    <property type="term" value="F:DNA helicase activity"/>
    <property type="evidence" value="ECO:0007669"/>
    <property type="project" value="TreeGrafter"/>
</dbReference>
<evidence type="ECO:0000256" key="2">
    <source>
        <dbReference type="ARBA" id="ARBA00022763"/>
    </source>
</evidence>
<evidence type="ECO:0000256" key="1">
    <source>
        <dbReference type="ARBA" id="ARBA00022741"/>
    </source>
</evidence>
<keyword evidence="5" id="KW-0067">ATP-binding</keyword>
<feature type="domain" description="Helicase C-terminal" evidence="10">
    <location>
        <begin position="495"/>
        <end position="683"/>
    </location>
</feature>
<reference evidence="11 12" key="1">
    <citation type="submission" date="2016-10" db="EMBL/GenBank/DDBJ databases">
        <authorList>
            <person name="de Groot N.N."/>
        </authorList>
    </citation>
    <scope>NUCLEOTIDE SEQUENCE [LARGE SCALE GENOMIC DNA]</scope>
    <source>
        <strain evidence="11 12">CGMCC 1.7054</strain>
    </source>
</reference>
<dbReference type="InterPro" id="IPR001650">
    <property type="entry name" value="Helicase_C-like"/>
</dbReference>
<evidence type="ECO:0000256" key="3">
    <source>
        <dbReference type="ARBA" id="ARBA00022801"/>
    </source>
</evidence>
<dbReference type="CDD" id="cd04488">
    <property type="entry name" value="RecG_wedge_OBF"/>
    <property type="match status" value="1"/>
</dbReference>
<dbReference type="SUPFAM" id="SSF50249">
    <property type="entry name" value="Nucleic acid-binding proteins"/>
    <property type="match status" value="1"/>
</dbReference>
<dbReference type="RefSeq" id="WP_245760567.1">
    <property type="nucleotide sequence ID" value="NZ_FPCG01000002.1"/>
</dbReference>
<dbReference type="GO" id="GO:0003677">
    <property type="term" value="F:DNA binding"/>
    <property type="evidence" value="ECO:0007669"/>
    <property type="project" value="UniProtKB-KW"/>
</dbReference>
<dbReference type="InterPro" id="IPR047112">
    <property type="entry name" value="RecG/Mfd"/>
</dbReference>
<dbReference type="EMBL" id="FPCG01000002">
    <property type="protein sequence ID" value="SFV21087.1"/>
    <property type="molecule type" value="Genomic_DNA"/>
</dbReference>
<feature type="domain" description="Helicase ATP-binding" evidence="9">
    <location>
        <begin position="300"/>
        <end position="473"/>
    </location>
</feature>
<dbReference type="Gene3D" id="3.40.50.300">
    <property type="entry name" value="P-loop containing nucleotide triphosphate hydrolases"/>
    <property type="match status" value="2"/>
</dbReference>
<dbReference type="InterPro" id="IPR012340">
    <property type="entry name" value="NA-bd_OB-fold"/>
</dbReference>
<dbReference type="STRING" id="574650.SAMN04487966_102173"/>
<dbReference type="PROSITE" id="PS51192">
    <property type="entry name" value="HELICASE_ATP_BIND_1"/>
    <property type="match status" value="1"/>
</dbReference>
<dbReference type="Pfam" id="PF17191">
    <property type="entry name" value="RecG_wedge"/>
    <property type="match status" value="1"/>
</dbReference>
<dbReference type="Gene3D" id="2.40.50.140">
    <property type="entry name" value="Nucleic acid-binding proteins"/>
    <property type="match status" value="1"/>
</dbReference>
<dbReference type="PANTHER" id="PTHR47964">
    <property type="entry name" value="ATP-DEPENDENT DNA HELICASE HOMOLOG RECG, CHLOROPLASTIC"/>
    <property type="match status" value="1"/>
</dbReference>
<evidence type="ECO:0000313" key="11">
    <source>
        <dbReference type="EMBL" id="SFV21087.1"/>
    </source>
</evidence>
<accession>A0A1I7MGN7</accession>
<evidence type="ECO:0000256" key="7">
    <source>
        <dbReference type="ARBA" id="ARBA00023204"/>
    </source>
</evidence>
<dbReference type="GO" id="GO:0005524">
    <property type="term" value="F:ATP binding"/>
    <property type="evidence" value="ECO:0007669"/>
    <property type="project" value="UniProtKB-KW"/>
</dbReference>
<dbReference type="InterPro" id="IPR033454">
    <property type="entry name" value="RecG_wedge"/>
</dbReference>
<protein>
    <submittedName>
        <fullName evidence="11">ATP-dependent DNA helicase RecG</fullName>
    </submittedName>
</protein>
<organism evidence="11 12">
    <name type="scientific">Micrococcus terreus</name>
    <dbReference type="NCBI Taxonomy" id="574650"/>
    <lineage>
        <taxon>Bacteria</taxon>
        <taxon>Bacillati</taxon>
        <taxon>Actinomycetota</taxon>
        <taxon>Actinomycetes</taxon>
        <taxon>Micrococcales</taxon>
        <taxon>Micrococcaceae</taxon>
        <taxon>Micrococcus</taxon>
    </lineage>
</organism>
<dbReference type="PROSITE" id="PS51194">
    <property type="entry name" value="HELICASE_CTER"/>
    <property type="match status" value="1"/>
</dbReference>
<dbReference type="SUPFAM" id="SSF52540">
    <property type="entry name" value="P-loop containing nucleoside triphosphate hydrolases"/>
    <property type="match status" value="2"/>
</dbReference>
<dbReference type="Pfam" id="PF00270">
    <property type="entry name" value="DEAD"/>
    <property type="match status" value="1"/>
</dbReference>
<evidence type="ECO:0000259" key="10">
    <source>
        <dbReference type="PROSITE" id="PS51194"/>
    </source>
</evidence>
<dbReference type="SMART" id="SM00490">
    <property type="entry name" value="HELICc"/>
    <property type="match status" value="1"/>
</dbReference>
<dbReference type="GO" id="GO:0016787">
    <property type="term" value="F:hydrolase activity"/>
    <property type="evidence" value="ECO:0007669"/>
    <property type="project" value="UniProtKB-KW"/>
</dbReference>
<dbReference type="InterPro" id="IPR027417">
    <property type="entry name" value="P-loop_NTPase"/>
</dbReference>
<dbReference type="Pfam" id="PF00271">
    <property type="entry name" value="Helicase_C"/>
    <property type="match status" value="1"/>
</dbReference>
<keyword evidence="2" id="KW-0227">DNA damage</keyword>
<dbReference type="PANTHER" id="PTHR47964:SF1">
    <property type="entry name" value="ATP-DEPENDENT DNA HELICASE HOMOLOG RECG, CHLOROPLASTIC"/>
    <property type="match status" value="1"/>
</dbReference>
<gene>
    <name evidence="11" type="ORF">SAMN04487966_102173</name>
</gene>
<feature type="region of interest" description="Disordered" evidence="8">
    <location>
        <begin position="525"/>
        <end position="551"/>
    </location>
</feature>